<feature type="transmembrane region" description="Helical" evidence="6">
    <location>
        <begin position="345"/>
        <end position="363"/>
    </location>
</feature>
<feature type="transmembrane region" description="Helical" evidence="6">
    <location>
        <begin position="177"/>
        <end position="198"/>
    </location>
</feature>
<feature type="transmembrane region" description="Helical" evidence="6">
    <location>
        <begin position="310"/>
        <end position="333"/>
    </location>
</feature>
<proteinExistence type="predicted"/>
<dbReference type="Pfam" id="PF07690">
    <property type="entry name" value="MFS_1"/>
    <property type="match status" value="1"/>
</dbReference>
<feature type="transmembrane region" description="Helical" evidence="6">
    <location>
        <begin position="92"/>
        <end position="110"/>
    </location>
</feature>
<dbReference type="KEGG" id="lmoi:VV02_15945"/>
<dbReference type="PANTHER" id="PTHR42718:SF9">
    <property type="entry name" value="MAJOR FACILITATOR SUPERFAMILY MULTIDRUG TRANSPORTER MFSC"/>
    <property type="match status" value="1"/>
</dbReference>
<gene>
    <name evidence="8" type="ORF">VV02_15945</name>
</gene>
<keyword evidence="2" id="KW-0813">Transport</keyword>
<dbReference type="Gene3D" id="2.60.40.1120">
    <property type="entry name" value="Carboxypeptidase-like, regulatory domain"/>
    <property type="match status" value="2"/>
</dbReference>
<dbReference type="InterPro" id="IPR036259">
    <property type="entry name" value="MFS_trans_sf"/>
</dbReference>
<dbReference type="SUPFAM" id="SSF49464">
    <property type="entry name" value="Carboxypeptidase regulatory domain-like"/>
    <property type="match status" value="1"/>
</dbReference>
<feature type="transmembrane region" description="Helical" evidence="6">
    <location>
        <begin position="375"/>
        <end position="393"/>
    </location>
</feature>
<dbReference type="Proteomes" id="UP000066480">
    <property type="component" value="Chromosome"/>
</dbReference>
<dbReference type="InterPro" id="IPR013784">
    <property type="entry name" value="Carb-bd-like_fold"/>
</dbReference>
<feature type="transmembrane region" description="Helical" evidence="6">
    <location>
        <begin position="62"/>
        <end position="80"/>
    </location>
</feature>
<keyword evidence="9" id="KW-1185">Reference proteome</keyword>
<feature type="transmembrane region" description="Helical" evidence="6">
    <location>
        <begin position="454"/>
        <end position="471"/>
    </location>
</feature>
<dbReference type="InterPro" id="IPR008969">
    <property type="entry name" value="CarboxyPept-like_regulatory"/>
</dbReference>
<dbReference type="InterPro" id="IPR020846">
    <property type="entry name" value="MFS_dom"/>
</dbReference>
<dbReference type="Pfam" id="PF13620">
    <property type="entry name" value="CarboxypepD_reg"/>
    <property type="match status" value="2"/>
</dbReference>
<evidence type="ECO:0000313" key="9">
    <source>
        <dbReference type="Proteomes" id="UP000066480"/>
    </source>
</evidence>
<dbReference type="GO" id="GO:0005886">
    <property type="term" value="C:plasma membrane"/>
    <property type="evidence" value="ECO:0007669"/>
    <property type="project" value="UniProtKB-SubCell"/>
</dbReference>
<keyword evidence="4 6" id="KW-1133">Transmembrane helix</keyword>
<feature type="transmembrane region" description="Helical" evidence="6">
    <location>
        <begin position="414"/>
        <end position="434"/>
    </location>
</feature>
<evidence type="ECO:0000256" key="2">
    <source>
        <dbReference type="ARBA" id="ARBA00022448"/>
    </source>
</evidence>
<feature type="transmembrane region" description="Helical" evidence="6">
    <location>
        <begin position="241"/>
        <end position="259"/>
    </location>
</feature>
<dbReference type="GO" id="GO:0022857">
    <property type="term" value="F:transmembrane transporter activity"/>
    <property type="evidence" value="ECO:0007669"/>
    <property type="project" value="InterPro"/>
</dbReference>
<dbReference type="SUPFAM" id="SSF49452">
    <property type="entry name" value="Starch-binding domain-like"/>
    <property type="match status" value="1"/>
</dbReference>
<dbReference type="SUPFAM" id="SSF103473">
    <property type="entry name" value="MFS general substrate transporter"/>
    <property type="match status" value="1"/>
</dbReference>
<dbReference type="GO" id="GO:0030246">
    <property type="term" value="F:carbohydrate binding"/>
    <property type="evidence" value="ECO:0007669"/>
    <property type="project" value="InterPro"/>
</dbReference>
<dbReference type="STRING" id="571913.VV02_15945"/>
<dbReference type="EMBL" id="CP011112">
    <property type="protein sequence ID" value="AKU17002.1"/>
    <property type="molecule type" value="Genomic_DNA"/>
</dbReference>
<feature type="transmembrane region" description="Helical" evidence="6">
    <location>
        <begin position="116"/>
        <end position="137"/>
    </location>
</feature>
<dbReference type="PROSITE" id="PS50850">
    <property type="entry name" value="MFS"/>
    <property type="match status" value="1"/>
</dbReference>
<feature type="transmembrane region" description="Helical" evidence="6">
    <location>
        <begin position="210"/>
        <end position="229"/>
    </location>
</feature>
<evidence type="ECO:0000256" key="3">
    <source>
        <dbReference type="ARBA" id="ARBA00022692"/>
    </source>
</evidence>
<evidence type="ECO:0000256" key="1">
    <source>
        <dbReference type="ARBA" id="ARBA00004651"/>
    </source>
</evidence>
<evidence type="ECO:0000256" key="5">
    <source>
        <dbReference type="ARBA" id="ARBA00023136"/>
    </source>
</evidence>
<feature type="domain" description="Major facilitator superfamily (MFS) profile" evidence="7">
    <location>
        <begin position="26"/>
        <end position="476"/>
    </location>
</feature>
<feature type="transmembrane region" description="Helical" evidence="6">
    <location>
        <begin position="279"/>
        <end position="298"/>
    </location>
</feature>
<dbReference type="Gene3D" id="1.20.1250.20">
    <property type="entry name" value="MFS general substrate transporter like domains"/>
    <property type="match status" value="1"/>
</dbReference>
<keyword evidence="3 6" id="KW-0812">Transmembrane</keyword>
<keyword evidence="5 6" id="KW-0472">Membrane</keyword>
<dbReference type="OrthoDB" id="4484751at2"/>
<evidence type="ECO:0000259" key="7">
    <source>
        <dbReference type="PROSITE" id="PS50850"/>
    </source>
</evidence>
<dbReference type="AlphaFoldDB" id="A0A0K1JJV8"/>
<evidence type="ECO:0000256" key="6">
    <source>
        <dbReference type="SAM" id="Phobius"/>
    </source>
</evidence>
<organism evidence="8 9">
    <name type="scientific">Luteipulveratus mongoliensis</name>
    <dbReference type="NCBI Taxonomy" id="571913"/>
    <lineage>
        <taxon>Bacteria</taxon>
        <taxon>Bacillati</taxon>
        <taxon>Actinomycetota</taxon>
        <taxon>Actinomycetes</taxon>
        <taxon>Micrococcales</taxon>
        <taxon>Dermacoccaceae</taxon>
        <taxon>Luteipulveratus</taxon>
    </lineage>
</organism>
<dbReference type="PANTHER" id="PTHR42718">
    <property type="entry name" value="MAJOR FACILITATOR SUPERFAMILY MULTIDRUG TRANSPORTER MFSC"/>
    <property type="match status" value="1"/>
</dbReference>
<dbReference type="PATRIC" id="fig|571913.6.peg.3236"/>
<reference evidence="8 9" key="1">
    <citation type="submission" date="2015-03" db="EMBL/GenBank/DDBJ databases">
        <title>Luteipulveratus halotolerans sp. nov., a novel actinobacterium (Dermacoccaceae) from Sarawak, Malaysia.</title>
        <authorList>
            <person name="Juboi H."/>
            <person name="Basik A."/>
            <person name="Shamsul S.S."/>
            <person name="Arnold P."/>
            <person name="Schmitt E.K."/>
            <person name="Sanglier J.-J."/>
            <person name="Yeo T."/>
        </authorList>
    </citation>
    <scope>NUCLEOTIDE SEQUENCE [LARGE SCALE GENOMIC DNA]</scope>
    <source>
        <strain evidence="8 9">MN07-A0370</strain>
    </source>
</reference>
<protein>
    <submittedName>
        <fullName evidence="8">MFS transporter</fullName>
    </submittedName>
</protein>
<evidence type="ECO:0000313" key="8">
    <source>
        <dbReference type="EMBL" id="AKU17002.1"/>
    </source>
</evidence>
<sequence>MLAPRPRSPLSSPSVSERRRPSTALVIAVLSICGTVVSLQQTLVVPLLPDFPKILGTTADNASWLVTVTLLVSAVATPIVSRLADMFGKRRMMLFALGAVVIGSLIPALLSGLPAVLLGRGLQGIGASLIPVGISIMRDELPGEKVGGAVALMSATLGIGGAIGMPLAGVIYEHFSWHALFWVSVVFAALMFVLVLLVVPESEVRTGGRFDYVGALLLSVALGALMLGISKGGTWGWTSEATLGCFLLAVVVAAIWAPLQLRTGQPMVDLRTSARKPVLLTNIASILLGFAMFGNMLSTTQQMQMPKATGYGFGLSVTAAGLCMLPGGLSMVLFSPISAAITRRFGARTTLIVGALIMVVGYVGRVFLTDSITQVVIGSSVISIGTAVGYAAMPTLIMRAVPITETASANGLNTLLRAVGTTTSSAALAALLSATTMQLGAVTVPTLDAFKHSFWLAALAATAAAGVAMLLPRAAAAKAAAGATAERDRVSSGDHAEHIVSGQVIDTDGKPLTRAVVTAIRPDGQHVDWGRTDERGTYRLAIGELGRHVLVVSADGFASRSLFWDIQGEAIPALDMLDRLSVRGTVLRDGEPEVGVPVALVKHSGEYQSTATTNDDGRYCTELPPPGRYVLTAIDPATECSTSRSIVVTNASLDVDLQLASRRDQAVGVPQAEAAGSPG</sequence>
<comment type="subcellular location">
    <subcellularLocation>
        <location evidence="1">Cell membrane</location>
        <topology evidence="1">Multi-pass membrane protein</topology>
    </subcellularLocation>
</comment>
<dbReference type="CDD" id="cd17504">
    <property type="entry name" value="MFS_MMR_MDR_like"/>
    <property type="match status" value="1"/>
</dbReference>
<evidence type="ECO:0000256" key="4">
    <source>
        <dbReference type="ARBA" id="ARBA00022989"/>
    </source>
</evidence>
<feature type="transmembrane region" description="Helical" evidence="6">
    <location>
        <begin position="149"/>
        <end position="171"/>
    </location>
</feature>
<accession>A0A0K1JJV8</accession>
<name>A0A0K1JJV8_9MICO</name>
<dbReference type="InterPro" id="IPR011701">
    <property type="entry name" value="MFS"/>
</dbReference>
<dbReference type="Gene3D" id="1.20.1720.10">
    <property type="entry name" value="Multidrug resistance protein D"/>
    <property type="match status" value="1"/>
</dbReference>